<dbReference type="InterPro" id="IPR053780">
    <property type="entry name" value="Gp66-like"/>
</dbReference>
<dbReference type="Proteomes" id="UP001500274">
    <property type="component" value="Unassembled WGS sequence"/>
</dbReference>
<evidence type="ECO:0000313" key="2">
    <source>
        <dbReference type="EMBL" id="GAA2577587.1"/>
    </source>
</evidence>
<reference evidence="3" key="1">
    <citation type="journal article" date="2019" name="Int. J. Syst. Evol. Microbiol.">
        <title>The Global Catalogue of Microorganisms (GCM) 10K type strain sequencing project: providing services to taxonomists for standard genome sequencing and annotation.</title>
        <authorList>
            <consortium name="The Broad Institute Genomics Platform"/>
            <consortium name="The Broad Institute Genome Sequencing Center for Infectious Disease"/>
            <person name="Wu L."/>
            <person name="Ma J."/>
        </authorList>
    </citation>
    <scope>NUCLEOTIDE SEQUENCE [LARGE SCALE GENOMIC DNA]</scope>
    <source>
        <strain evidence="3">JCM 16365</strain>
    </source>
</reference>
<feature type="region of interest" description="Disordered" evidence="1">
    <location>
        <begin position="129"/>
        <end position="169"/>
    </location>
</feature>
<feature type="compositionally biased region" description="Basic and acidic residues" evidence="1">
    <location>
        <begin position="160"/>
        <end position="169"/>
    </location>
</feature>
<organism evidence="2 3">
    <name type="scientific">Microbacterium binotii</name>
    <dbReference type="NCBI Taxonomy" id="462710"/>
    <lineage>
        <taxon>Bacteria</taxon>
        <taxon>Bacillati</taxon>
        <taxon>Actinomycetota</taxon>
        <taxon>Actinomycetes</taxon>
        <taxon>Micrococcales</taxon>
        <taxon>Microbacteriaceae</taxon>
        <taxon>Microbacterium</taxon>
    </lineage>
</organism>
<comment type="caution">
    <text evidence="2">The sequence shown here is derived from an EMBL/GenBank/DDBJ whole genome shotgun (WGS) entry which is preliminary data.</text>
</comment>
<name>A0ABP6BM77_9MICO</name>
<evidence type="ECO:0000313" key="3">
    <source>
        <dbReference type="Proteomes" id="UP001500274"/>
    </source>
</evidence>
<dbReference type="EMBL" id="BAAARI010000011">
    <property type="protein sequence ID" value="GAA2577587.1"/>
    <property type="molecule type" value="Genomic_DNA"/>
</dbReference>
<proteinExistence type="predicted"/>
<evidence type="ECO:0000256" key="1">
    <source>
        <dbReference type="SAM" id="MobiDB-lite"/>
    </source>
</evidence>
<sequence length="169" mass="18433">MSDTYTPTTERLRIVPVDLKTAQQFVAAHHRHNEPPIGHKFSVGVACGEQLVGVAIVGRPVSRVIQSEGATLEVIRTATDGTRNANSMLYGAAKRVTFALGYDRLITYTQADESGVSLRAAGFRVVAQRPPRPGWDTPSRPRTNKADNVPRTLWDAASSVHDEGEKRDA</sequence>
<protein>
    <submittedName>
        <fullName evidence="2">Uncharacterized protein</fullName>
    </submittedName>
</protein>
<dbReference type="NCBIfam" id="NF045478">
    <property type="entry name" value="XF1762_fam"/>
    <property type="match status" value="1"/>
</dbReference>
<dbReference type="RefSeq" id="WP_344228434.1">
    <property type="nucleotide sequence ID" value="NZ_BAAARI010000011.1"/>
</dbReference>
<gene>
    <name evidence="2" type="ORF">GCM10009862_16120</name>
</gene>
<keyword evidence="3" id="KW-1185">Reference proteome</keyword>
<accession>A0ABP6BM77</accession>